<keyword evidence="1 3" id="KW-0378">Hydrolase</keyword>
<name>A0A6S6YKF5_9BURK</name>
<dbReference type="SUPFAM" id="SSF53474">
    <property type="entry name" value="alpha/beta-Hydrolases"/>
    <property type="match status" value="1"/>
</dbReference>
<dbReference type="PANTHER" id="PTHR48081:SF8">
    <property type="entry name" value="ALPHA_BETA HYDROLASE FOLD-3 DOMAIN-CONTAINING PROTEIN-RELATED"/>
    <property type="match status" value="1"/>
</dbReference>
<dbReference type="Proteomes" id="UP000494108">
    <property type="component" value="Unassembled WGS sequence"/>
</dbReference>
<gene>
    <name evidence="3" type="primary">aes_1</name>
    <name evidence="3" type="ORF">LMG3431_00681</name>
</gene>
<evidence type="ECO:0000313" key="3">
    <source>
        <dbReference type="EMBL" id="CAB3628259.1"/>
    </source>
</evidence>
<dbReference type="Pfam" id="PF07859">
    <property type="entry name" value="Abhydrolase_3"/>
    <property type="match status" value="1"/>
</dbReference>
<sequence>MPLHPDIEAFLELVQAGRDQGRPPMHQMSAGQARQDYDHSARMLDSCPADLDDVRDLEIPVRDGARIGARLYRQADAAGAVLLYFHGGGYCVGGLDSHDSLCRDLALRSGCAVLAVAYRLAPEHRFPTAFEDAVDSYAWLRGQAPVLGLNAGHIAVGGDSAGATLATALCLALRDAGQPQPLLQALLYPCTSARQDSASHQRYAEGHLLEGDTLQWMFNNYLRGDADRTDWRFAPLEAADLRGLAPALVALPEYDPLHDEGLAYAQRLRAAGVPVDIRVYPGMVHDFARLADVAPDTGQVRADVARALHFARIQA</sequence>
<evidence type="ECO:0000259" key="2">
    <source>
        <dbReference type="Pfam" id="PF07859"/>
    </source>
</evidence>
<dbReference type="Gene3D" id="3.40.50.1820">
    <property type="entry name" value="alpha/beta hydrolase"/>
    <property type="match status" value="1"/>
</dbReference>
<keyword evidence="4" id="KW-1185">Reference proteome</keyword>
<dbReference type="EMBL" id="CADIJX010000001">
    <property type="protein sequence ID" value="CAB3628259.1"/>
    <property type="molecule type" value="Genomic_DNA"/>
</dbReference>
<dbReference type="AlphaFoldDB" id="A0A6S6YKF5"/>
<dbReference type="InterPro" id="IPR050300">
    <property type="entry name" value="GDXG_lipolytic_enzyme"/>
</dbReference>
<dbReference type="EC" id="3.1.1.-" evidence="3"/>
<protein>
    <submittedName>
        <fullName evidence="3">Acetyl esterase</fullName>
        <ecNumber evidence="3">3.1.1.-</ecNumber>
    </submittedName>
</protein>
<feature type="domain" description="Alpha/beta hydrolase fold-3" evidence="2">
    <location>
        <begin position="82"/>
        <end position="288"/>
    </location>
</feature>
<accession>A0A6S6YKF5</accession>
<proteinExistence type="predicted"/>
<reference evidence="3 4" key="1">
    <citation type="submission" date="2020-04" db="EMBL/GenBank/DDBJ databases">
        <authorList>
            <person name="De Canck E."/>
        </authorList>
    </citation>
    <scope>NUCLEOTIDE SEQUENCE [LARGE SCALE GENOMIC DNA]</scope>
    <source>
        <strain evidence="3 4">LMG 3431</strain>
    </source>
</reference>
<dbReference type="RefSeq" id="WP_175173003.1">
    <property type="nucleotide sequence ID" value="NZ_CADIJX010000001.1"/>
</dbReference>
<evidence type="ECO:0000256" key="1">
    <source>
        <dbReference type="ARBA" id="ARBA00022801"/>
    </source>
</evidence>
<organism evidence="3 4">
    <name type="scientific">Achromobacter pestifer</name>
    <dbReference type="NCBI Taxonomy" id="1353889"/>
    <lineage>
        <taxon>Bacteria</taxon>
        <taxon>Pseudomonadati</taxon>
        <taxon>Pseudomonadota</taxon>
        <taxon>Betaproteobacteria</taxon>
        <taxon>Burkholderiales</taxon>
        <taxon>Alcaligenaceae</taxon>
        <taxon>Achromobacter</taxon>
    </lineage>
</organism>
<dbReference type="InterPro" id="IPR029058">
    <property type="entry name" value="AB_hydrolase_fold"/>
</dbReference>
<dbReference type="GO" id="GO:0016787">
    <property type="term" value="F:hydrolase activity"/>
    <property type="evidence" value="ECO:0007669"/>
    <property type="project" value="UniProtKB-KW"/>
</dbReference>
<dbReference type="PANTHER" id="PTHR48081">
    <property type="entry name" value="AB HYDROLASE SUPERFAMILY PROTEIN C4A8.06C"/>
    <property type="match status" value="1"/>
</dbReference>
<dbReference type="InterPro" id="IPR013094">
    <property type="entry name" value="AB_hydrolase_3"/>
</dbReference>
<evidence type="ECO:0000313" key="4">
    <source>
        <dbReference type="Proteomes" id="UP000494108"/>
    </source>
</evidence>